<dbReference type="Pfam" id="PF04376">
    <property type="entry name" value="ATE_N"/>
    <property type="match status" value="1"/>
</dbReference>
<organism evidence="2 3">
    <name type="scientific">Symbiochloris irregularis</name>
    <dbReference type="NCBI Taxonomy" id="706552"/>
    <lineage>
        <taxon>Eukaryota</taxon>
        <taxon>Viridiplantae</taxon>
        <taxon>Chlorophyta</taxon>
        <taxon>core chlorophytes</taxon>
        <taxon>Trebouxiophyceae</taxon>
        <taxon>Trebouxiales</taxon>
        <taxon>Trebouxiaceae</taxon>
        <taxon>Symbiochloris</taxon>
    </lineage>
</organism>
<evidence type="ECO:0000313" key="2">
    <source>
        <dbReference type="EMBL" id="KAK9796651.1"/>
    </source>
</evidence>
<proteinExistence type="predicted"/>
<gene>
    <name evidence="2" type="ORF">WJX73_009773</name>
</gene>
<dbReference type="EMBL" id="JALJOQ010000115">
    <property type="protein sequence ID" value="KAK9796651.1"/>
    <property type="molecule type" value="Genomic_DNA"/>
</dbReference>
<feature type="domain" description="N-end aminoacyl transferase N-terminal" evidence="1">
    <location>
        <begin position="23"/>
        <end position="94"/>
    </location>
</feature>
<reference evidence="2 3" key="1">
    <citation type="journal article" date="2024" name="Nat. Commun.">
        <title>Phylogenomics reveals the evolutionary origins of lichenization in chlorophyte algae.</title>
        <authorList>
            <person name="Puginier C."/>
            <person name="Libourel C."/>
            <person name="Otte J."/>
            <person name="Skaloud P."/>
            <person name="Haon M."/>
            <person name="Grisel S."/>
            <person name="Petersen M."/>
            <person name="Berrin J.G."/>
            <person name="Delaux P.M."/>
            <person name="Dal Grande F."/>
            <person name="Keller J."/>
        </authorList>
    </citation>
    <scope>NUCLEOTIDE SEQUENCE [LARGE SCALE GENOMIC DNA]</scope>
    <source>
        <strain evidence="2 3">SAG 2036</strain>
    </source>
</reference>
<protein>
    <recommendedName>
        <fullName evidence="1">N-end aminoacyl transferase N-terminal domain-containing protein</fullName>
    </recommendedName>
</protein>
<sequence length="142" mass="16666">MTQILAVESDALSLIQYLDSHSSSCGYCRGDETSHSLGFVVRELSVDQYQCLMERGWRRSGCYVYHPLNHETCCPQYTIRMEAQAFQPTKEQRRVRRKFDRDTAALSAPEQNRTGLWRRTPLCLLKSEFTQRCRRATIWRPQ</sequence>
<name>A0AAW1NVX1_9CHLO</name>
<dbReference type="GO" id="GO:0005737">
    <property type="term" value="C:cytoplasm"/>
    <property type="evidence" value="ECO:0007669"/>
    <property type="project" value="TreeGrafter"/>
</dbReference>
<dbReference type="AlphaFoldDB" id="A0AAW1NVX1"/>
<dbReference type="PANTHER" id="PTHR21367:SF1">
    <property type="entry name" value="ARGINYL-TRNA--PROTEIN TRANSFERASE 1"/>
    <property type="match status" value="1"/>
</dbReference>
<dbReference type="InterPro" id="IPR007471">
    <property type="entry name" value="N-end_Aminoacyl_Trfase_N"/>
</dbReference>
<dbReference type="InterPro" id="IPR030700">
    <property type="entry name" value="N-end_Aminoacyl_Trfase"/>
</dbReference>
<evidence type="ECO:0000259" key="1">
    <source>
        <dbReference type="Pfam" id="PF04376"/>
    </source>
</evidence>
<accession>A0AAW1NVX1</accession>
<comment type="caution">
    <text evidence="2">The sequence shown here is derived from an EMBL/GenBank/DDBJ whole genome shotgun (WGS) entry which is preliminary data.</text>
</comment>
<keyword evidence="3" id="KW-1185">Reference proteome</keyword>
<evidence type="ECO:0000313" key="3">
    <source>
        <dbReference type="Proteomes" id="UP001465755"/>
    </source>
</evidence>
<dbReference type="Proteomes" id="UP001465755">
    <property type="component" value="Unassembled WGS sequence"/>
</dbReference>
<dbReference type="GO" id="GO:0004057">
    <property type="term" value="F:arginyl-tRNA--protein transferase activity"/>
    <property type="evidence" value="ECO:0007669"/>
    <property type="project" value="InterPro"/>
</dbReference>
<dbReference type="PANTHER" id="PTHR21367">
    <property type="entry name" value="ARGININE-TRNA-PROTEIN TRANSFERASE 1"/>
    <property type="match status" value="1"/>
</dbReference>